<dbReference type="EC" id="2.1.2.3" evidence="10"/>
<dbReference type="EMBL" id="FMYM01000010">
    <property type="protein sequence ID" value="SDC56888.1"/>
    <property type="molecule type" value="Genomic_DNA"/>
</dbReference>
<dbReference type="Pfam" id="PF02142">
    <property type="entry name" value="MGS"/>
    <property type="match status" value="1"/>
</dbReference>
<feature type="domain" description="MGS-like" evidence="11">
    <location>
        <begin position="1"/>
        <end position="145"/>
    </location>
</feature>
<evidence type="ECO:0000256" key="6">
    <source>
        <dbReference type="ARBA" id="ARBA00022801"/>
    </source>
</evidence>
<evidence type="ECO:0000256" key="7">
    <source>
        <dbReference type="ARBA" id="ARBA00023268"/>
    </source>
</evidence>
<dbReference type="Gene3D" id="3.40.140.20">
    <property type="match status" value="2"/>
</dbReference>
<dbReference type="Pfam" id="PF01808">
    <property type="entry name" value="AICARFT_IMPCHas"/>
    <property type="match status" value="1"/>
</dbReference>
<comment type="catalytic activity">
    <reaction evidence="9 10">
        <text>IMP + H2O = 5-formamido-1-(5-phospho-D-ribosyl)imidazole-4-carboxamide</text>
        <dbReference type="Rhea" id="RHEA:18445"/>
        <dbReference type="ChEBI" id="CHEBI:15377"/>
        <dbReference type="ChEBI" id="CHEBI:58053"/>
        <dbReference type="ChEBI" id="CHEBI:58467"/>
        <dbReference type="EC" id="3.5.4.10"/>
    </reaction>
</comment>
<dbReference type="PROSITE" id="PS51855">
    <property type="entry name" value="MGS"/>
    <property type="match status" value="1"/>
</dbReference>
<dbReference type="SMART" id="SM00851">
    <property type="entry name" value="MGS"/>
    <property type="match status" value="1"/>
</dbReference>
<dbReference type="InterPro" id="IPR024051">
    <property type="entry name" value="AICAR_Tfase_dup_dom_sf"/>
</dbReference>
<dbReference type="AlphaFoldDB" id="A0A1G6MMT1"/>
<accession>A0A1G6MMT1</accession>
<dbReference type="GO" id="GO:0003937">
    <property type="term" value="F:IMP cyclohydrolase activity"/>
    <property type="evidence" value="ECO:0007669"/>
    <property type="project" value="UniProtKB-UniRule"/>
</dbReference>
<keyword evidence="13" id="KW-1185">Reference proteome</keyword>
<evidence type="ECO:0000256" key="1">
    <source>
        <dbReference type="ARBA" id="ARBA00004844"/>
    </source>
</evidence>
<dbReference type="PANTHER" id="PTHR11692">
    <property type="entry name" value="BIFUNCTIONAL PURINE BIOSYNTHESIS PROTEIN PURH"/>
    <property type="match status" value="1"/>
</dbReference>
<dbReference type="PIRSF" id="PIRSF000414">
    <property type="entry name" value="AICARFT_IMPCHas"/>
    <property type="match status" value="1"/>
</dbReference>
<name>A0A1G6MMT1_9BACI</name>
<evidence type="ECO:0000256" key="3">
    <source>
        <dbReference type="ARBA" id="ARBA00007667"/>
    </source>
</evidence>
<dbReference type="RefSeq" id="WP_090776375.1">
    <property type="nucleotide sequence ID" value="NZ_FMYM01000010.1"/>
</dbReference>
<dbReference type="EC" id="3.5.4.10" evidence="10"/>
<dbReference type="GO" id="GO:0004643">
    <property type="term" value="F:phosphoribosylaminoimidazolecarboxamide formyltransferase activity"/>
    <property type="evidence" value="ECO:0007669"/>
    <property type="project" value="UniProtKB-UniRule"/>
</dbReference>
<dbReference type="FunFam" id="3.40.140.20:FF:000001">
    <property type="entry name" value="Bifunctional purine biosynthesis protein PurH"/>
    <property type="match status" value="1"/>
</dbReference>
<gene>
    <name evidence="10" type="primary">purH</name>
    <name evidence="12" type="ORF">SAMN05421737_11082</name>
</gene>
<evidence type="ECO:0000256" key="9">
    <source>
        <dbReference type="ARBA" id="ARBA00050687"/>
    </source>
</evidence>
<evidence type="ECO:0000256" key="2">
    <source>
        <dbReference type="ARBA" id="ARBA00004954"/>
    </source>
</evidence>
<evidence type="ECO:0000256" key="5">
    <source>
        <dbReference type="ARBA" id="ARBA00022755"/>
    </source>
</evidence>
<dbReference type="CDD" id="cd01421">
    <property type="entry name" value="IMPCH"/>
    <property type="match status" value="1"/>
</dbReference>
<evidence type="ECO:0000259" key="11">
    <source>
        <dbReference type="PROSITE" id="PS51855"/>
    </source>
</evidence>
<dbReference type="InterPro" id="IPR036914">
    <property type="entry name" value="MGS-like_dom_sf"/>
</dbReference>
<comment type="pathway">
    <text evidence="2 10">Purine metabolism; IMP biosynthesis via de novo pathway; 5-formamido-1-(5-phospho-D-ribosyl)imidazole-4-carboxamide from 5-amino-1-(5-phospho-D-ribosyl)imidazole-4-carboxamide (10-formyl THF route): step 1/1.</text>
</comment>
<evidence type="ECO:0000256" key="4">
    <source>
        <dbReference type="ARBA" id="ARBA00022679"/>
    </source>
</evidence>
<proteinExistence type="inferred from homology"/>
<dbReference type="NCBIfam" id="NF002049">
    <property type="entry name" value="PRK00881.1"/>
    <property type="match status" value="1"/>
</dbReference>
<dbReference type="OrthoDB" id="9802065at2"/>
<comment type="catalytic activity">
    <reaction evidence="8 10">
        <text>(6R)-10-formyltetrahydrofolate + 5-amino-1-(5-phospho-beta-D-ribosyl)imidazole-4-carboxamide = 5-formamido-1-(5-phospho-D-ribosyl)imidazole-4-carboxamide + (6S)-5,6,7,8-tetrahydrofolate</text>
        <dbReference type="Rhea" id="RHEA:22192"/>
        <dbReference type="ChEBI" id="CHEBI:57453"/>
        <dbReference type="ChEBI" id="CHEBI:58467"/>
        <dbReference type="ChEBI" id="CHEBI:58475"/>
        <dbReference type="ChEBI" id="CHEBI:195366"/>
        <dbReference type="EC" id="2.1.2.3"/>
    </reaction>
</comment>
<reference evidence="13" key="1">
    <citation type="submission" date="2016-09" db="EMBL/GenBank/DDBJ databases">
        <authorList>
            <person name="Varghese N."/>
            <person name="Submissions S."/>
        </authorList>
    </citation>
    <scope>NUCLEOTIDE SEQUENCE [LARGE SCALE GENOMIC DNA]</scope>
    <source>
        <strain evidence="13">25nlg</strain>
    </source>
</reference>
<evidence type="ECO:0000313" key="13">
    <source>
        <dbReference type="Proteomes" id="UP000242662"/>
    </source>
</evidence>
<dbReference type="InterPro" id="IPR016193">
    <property type="entry name" value="Cytidine_deaminase-like"/>
</dbReference>
<dbReference type="FunFam" id="3.40.50.1380:FF:000001">
    <property type="entry name" value="Bifunctional purine biosynthesis protein PurH"/>
    <property type="match status" value="1"/>
</dbReference>
<keyword evidence="5 10" id="KW-0658">Purine biosynthesis</keyword>
<dbReference type="PANTHER" id="PTHR11692:SF0">
    <property type="entry name" value="BIFUNCTIONAL PURINE BIOSYNTHESIS PROTEIN ATIC"/>
    <property type="match status" value="1"/>
</dbReference>
<dbReference type="Proteomes" id="UP000242662">
    <property type="component" value="Unassembled WGS sequence"/>
</dbReference>
<dbReference type="GO" id="GO:0005829">
    <property type="term" value="C:cytosol"/>
    <property type="evidence" value="ECO:0007669"/>
    <property type="project" value="TreeGrafter"/>
</dbReference>
<dbReference type="GO" id="GO:0006189">
    <property type="term" value="P:'de novo' IMP biosynthetic process"/>
    <property type="evidence" value="ECO:0007669"/>
    <property type="project" value="UniProtKB-UniRule"/>
</dbReference>
<dbReference type="FunFam" id="3.40.140.20:FF:000002">
    <property type="entry name" value="Bifunctional purine biosynthesis protein PurH"/>
    <property type="match status" value="1"/>
</dbReference>
<evidence type="ECO:0000256" key="8">
    <source>
        <dbReference type="ARBA" id="ARBA00050488"/>
    </source>
</evidence>
<dbReference type="HAMAP" id="MF_00139">
    <property type="entry name" value="PurH"/>
    <property type="match status" value="1"/>
</dbReference>
<keyword evidence="6 10" id="KW-0378">Hydrolase</keyword>
<dbReference type="Gene3D" id="3.40.50.1380">
    <property type="entry name" value="Methylglyoxal synthase-like domain"/>
    <property type="match status" value="1"/>
</dbReference>
<dbReference type="STRING" id="1464122.SAMN05421737_11082"/>
<sequence length="510" mass="54252">MKRRALVSVSNKEGLVPFVQALATKGVEIVSTGGTARVLQAAGIPVMSVAEVTGFPEMLAGRVKTLHPHIHGGLLAERTVPTHMAQLQQHDIEPIDYVIVNLYPFAETIAKEGTTLEEAIEQIDIGGPSMIRAAAKNHAAVTVVVDPADYATVLKALDADGVSPLSLRKKLAAKAFRHTAAYDARVATYLTDAVGETEPESLTLTYTHNQSLRYGENPHQQASFYASADAPVSSLVQANQLHGKALSYNNIQDANSAVALVKEFTLPTVVAVKHMNPCGVGTGETILAAFMRAYEADETSIFGGIVALNREVDIDTAQKMADLFLEVIIAPSFSEEAQQLLMKKKNLRLLVVPLQTGFVAKSVTSVGGGILIQEEDHLSFADAVCTIPTKREPTQAEWAALQFGWHVVKHVKSNAIVLSDDKQTLGIGAGQMNRVGAANVAIHQAGPRAAGAVLASDAFLPMADTIELAATAGITAIIQPGGSVRDQDSIDAANKHGMAMVFTGIRHFKH</sequence>
<dbReference type="SMART" id="SM00798">
    <property type="entry name" value="AICARFT_IMPCHas"/>
    <property type="match status" value="1"/>
</dbReference>
<keyword evidence="4 10" id="KW-0808">Transferase</keyword>
<comment type="similarity">
    <text evidence="3 10">Belongs to the PurH family.</text>
</comment>
<dbReference type="UniPathway" id="UPA00074">
    <property type="reaction ID" value="UER00133"/>
</dbReference>
<protein>
    <recommendedName>
        <fullName evidence="10">Bifunctional purine biosynthesis protein PurH</fullName>
    </recommendedName>
    <domain>
        <recommendedName>
            <fullName evidence="10">Phosphoribosylaminoimidazolecarboxamide formyltransferase</fullName>
            <ecNumber evidence="10">2.1.2.3</ecNumber>
        </recommendedName>
        <alternativeName>
            <fullName evidence="10">AICAR transformylase</fullName>
        </alternativeName>
    </domain>
    <domain>
        <recommendedName>
            <fullName evidence="10">IMP cyclohydrolase</fullName>
            <ecNumber evidence="10">3.5.4.10</ecNumber>
        </recommendedName>
        <alternativeName>
            <fullName evidence="10">ATIC</fullName>
        </alternativeName>
        <alternativeName>
            <fullName evidence="10">IMP synthase</fullName>
        </alternativeName>
        <alternativeName>
            <fullName evidence="10">Inosinicase</fullName>
        </alternativeName>
    </domain>
</protein>
<dbReference type="InterPro" id="IPR002695">
    <property type="entry name" value="PurH-like"/>
</dbReference>
<keyword evidence="7 10" id="KW-0511">Multifunctional enzyme</keyword>
<dbReference type="SUPFAM" id="SSF53927">
    <property type="entry name" value="Cytidine deaminase-like"/>
    <property type="match status" value="1"/>
</dbReference>
<evidence type="ECO:0000313" key="12">
    <source>
        <dbReference type="EMBL" id="SDC56888.1"/>
    </source>
</evidence>
<comment type="pathway">
    <text evidence="1 10">Purine metabolism; IMP biosynthesis via de novo pathway; IMP from 5-formamido-1-(5-phospho-D-ribosyl)imidazole-4-carboxamide: step 1/1.</text>
</comment>
<comment type="domain">
    <text evidence="10">The IMP cyclohydrolase activity resides in the N-terminal region.</text>
</comment>
<dbReference type="InterPro" id="IPR011607">
    <property type="entry name" value="MGS-like_dom"/>
</dbReference>
<organism evidence="12 13">
    <name type="scientific">Shouchella lonarensis</name>
    <dbReference type="NCBI Taxonomy" id="1464122"/>
    <lineage>
        <taxon>Bacteria</taxon>
        <taxon>Bacillati</taxon>
        <taxon>Bacillota</taxon>
        <taxon>Bacilli</taxon>
        <taxon>Bacillales</taxon>
        <taxon>Bacillaceae</taxon>
        <taxon>Shouchella</taxon>
    </lineage>
</organism>
<dbReference type="NCBIfam" id="TIGR00355">
    <property type="entry name" value="purH"/>
    <property type="match status" value="1"/>
</dbReference>
<dbReference type="SUPFAM" id="SSF52335">
    <property type="entry name" value="Methylglyoxal synthase-like"/>
    <property type="match status" value="1"/>
</dbReference>
<evidence type="ECO:0000256" key="10">
    <source>
        <dbReference type="HAMAP-Rule" id="MF_00139"/>
    </source>
</evidence>